<evidence type="ECO:0000256" key="2">
    <source>
        <dbReference type="ARBA" id="ARBA00022649"/>
    </source>
</evidence>
<keyword evidence="6 8" id="KW-0460">Magnesium</keyword>
<comment type="function">
    <text evidence="8">Toxic component of a toxin-antitoxin (TA) system. An RNase.</text>
</comment>
<evidence type="ECO:0000256" key="1">
    <source>
        <dbReference type="ARBA" id="ARBA00001946"/>
    </source>
</evidence>
<accession>A0A9D7AF76</accession>
<dbReference type="SUPFAM" id="SSF88723">
    <property type="entry name" value="PIN domain-like"/>
    <property type="match status" value="1"/>
</dbReference>
<evidence type="ECO:0000313" key="10">
    <source>
        <dbReference type="EMBL" id="MBK5071632.1"/>
    </source>
</evidence>
<evidence type="ECO:0000313" key="11">
    <source>
        <dbReference type="EMBL" id="MBK5174941.1"/>
    </source>
</evidence>
<comment type="caution">
    <text evidence="11">The sequence shown here is derived from an EMBL/GenBank/DDBJ whole genome shotgun (WGS) entry which is preliminary data.</text>
</comment>
<dbReference type="GO" id="GO:0004540">
    <property type="term" value="F:RNA nuclease activity"/>
    <property type="evidence" value="ECO:0007669"/>
    <property type="project" value="InterPro"/>
</dbReference>
<proteinExistence type="inferred from homology"/>
<dbReference type="InterPro" id="IPR029060">
    <property type="entry name" value="PIN-like_dom_sf"/>
</dbReference>
<dbReference type="AlphaFoldDB" id="A0A9D7AF76"/>
<dbReference type="RefSeq" id="WP_228396966.1">
    <property type="nucleotide sequence ID" value="NZ_JADRCP010000001.1"/>
</dbReference>
<dbReference type="Gene3D" id="3.40.50.1010">
    <property type="entry name" value="5'-nuclease"/>
    <property type="match status" value="1"/>
</dbReference>
<reference evidence="11 13" key="1">
    <citation type="submission" date="2020-11" db="EMBL/GenBank/DDBJ databases">
        <title>Insectihabitans protaetiae gen. nov. sp. nov. and Insectihabitans allomyrinae sp. nov., isolated from larvae of Protaetia brevitarsis seulensis and Allomyrina dichotoma, respectively.</title>
        <authorList>
            <person name="Lee S.D."/>
            <person name="Byeon Y.-S."/>
            <person name="Kim S.-M."/>
            <person name="Yang H.L."/>
            <person name="Kim I.S."/>
        </authorList>
    </citation>
    <scope>NUCLEOTIDE SEQUENCE</scope>
    <source>
        <strain evidence="11">CWB-B4</strain>
        <strain evidence="10 13">CWB-B43</strain>
    </source>
</reference>
<evidence type="ECO:0000256" key="5">
    <source>
        <dbReference type="ARBA" id="ARBA00022801"/>
    </source>
</evidence>
<evidence type="ECO:0000313" key="12">
    <source>
        <dbReference type="Proteomes" id="UP000807542"/>
    </source>
</evidence>
<dbReference type="PANTHER" id="PTHR33653">
    <property type="entry name" value="RIBONUCLEASE VAPC2"/>
    <property type="match status" value="1"/>
</dbReference>
<dbReference type="GO" id="GO:0000287">
    <property type="term" value="F:magnesium ion binding"/>
    <property type="evidence" value="ECO:0007669"/>
    <property type="project" value="UniProtKB-UniRule"/>
</dbReference>
<evidence type="ECO:0000259" key="9">
    <source>
        <dbReference type="Pfam" id="PF01850"/>
    </source>
</evidence>
<keyword evidence="8" id="KW-0800">Toxin</keyword>
<evidence type="ECO:0000256" key="7">
    <source>
        <dbReference type="ARBA" id="ARBA00038093"/>
    </source>
</evidence>
<evidence type="ECO:0000256" key="3">
    <source>
        <dbReference type="ARBA" id="ARBA00022722"/>
    </source>
</evidence>
<keyword evidence="3 8" id="KW-0540">Nuclease</keyword>
<dbReference type="EMBL" id="JADRCP010000001">
    <property type="protein sequence ID" value="MBK5174941.1"/>
    <property type="molecule type" value="Genomic_DNA"/>
</dbReference>
<evidence type="ECO:0000256" key="4">
    <source>
        <dbReference type="ARBA" id="ARBA00022723"/>
    </source>
</evidence>
<evidence type="ECO:0000313" key="13">
    <source>
        <dbReference type="Proteomes" id="UP001296969"/>
    </source>
</evidence>
<dbReference type="Proteomes" id="UP000807542">
    <property type="component" value="Unassembled WGS sequence"/>
</dbReference>
<comment type="similarity">
    <text evidence="7 8">Belongs to the PINc/VapC protein family.</text>
</comment>
<dbReference type="InterPro" id="IPR050556">
    <property type="entry name" value="Type_II_TA_system_RNase"/>
</dbReference>
<dbReference type="EC" id="3.1.-.-" evidence="8"/>
<feature type="binding site" evidence="8">
    <location>
        <position position="5"/>
    </location>
    <ligand>
        <name>Mg(2+)</name>
        <dbReference type="ChEBI" id="CHEBI:18420"/>
    </ligand>
</feature>
<evidence type="ECO:0000256" key="6">
    <source>
        <dbReference type="ARBA" id="ARBA00022842"/>
    </source>
</evidence>
<evidence type="ECO:0000256" key="8">
    <source>
        <dbReference type="HAMAP-Rule" id="MF_00265"/>
    </source>
</evidence>
<name>A0A9D7AF76_9GAMM</name>
<dbReference type="HAMAP" id="MF_00265">
    <property type="entry name" value="VapC_Nob1"/>
    <property type="match status" value="1"/>
</dbReference>
<dbReference type="GO" id="GO:0090729">
    <property type="term" value="F:toxin activity"/>
    <property type="evidence" value="ECO:0007669"/>
    <property type="project" value="UniProtKB-KW"/>
</dbReference>
<dbReference type="InterPro" id="IPR022907">
    <property type="entry name" value="VapC_family"/>
</dbReference>
<keyword evidence="5 8" id="KW-0378">Hydrolase</keyword>
<dbReference type="PANTHER" id="PTHR33653:SF1">
    <property type="entry name" value="RIBONUCLEASE VAPC2"/>
    <property type="match status" value="1"/>
</dbReference>
<dbReference type="Proteomes" id="UP001296969">
    <property type="component" value="Unassembled WGS sequence"/>
</dbReference>
<dbReference type="EMBL" id="JADRCQ010000001">
    <property type="protein sequence ID" value="MBK5071632.1"/>
    <property type="molecule type" value="Genomic_DNA"/>
</dbReference>
<feature type="binding site" evidence="8">
    <location>
        <position position="104"/>
    </location>
    <ligand>
        <name>Mg(2+)</name>
        <dbReference type="ChEBI" id="CHEBI:18420"/>
    </ligand>
</feature>
<protein>
    <recommendedName>
        <fullName evidence="8">Ribonuclease VapC</fullName>
        <shortName evidence="8">RNase VapC</shortName>
        <ecNumber evidence="8">3.1.-.-</ecNumber>
    </recommendedName>
    <alternativeName>
        <fullName evidence="8">Toxin VapC</fullName>
    </alternativeName>
</protein>
<sequence>MIILDTNIVSEMMRARPDPAVLAWLDAQDTGQLSLTSITVAEILYGIARMPEGRRRDQLFEMAESVFEEDFSGRLLAFDEHAAVYYAELVAQRDAAGRPIGMADAQIAAICRCYDATLATRNIKDFEALGIVLINPFN</sequence>
<feature type="domain" description="PIN" evidence="9">
    <location>
        <begin position="2"/>
        <end position="127"/>
    </location>
</feature>
<keyword evidence="2 8" id="KW-1277">Toxin-antitoxin system</keyword>
<keyword evidence="4 8" id="KW-0479">Metal-binding</keyword>
<dbReference type="GO" id="GO:0016787">
    <property type="term" value="F:hydrolase activity"/>
    <property type="evidence" value="ECO:0007669"/>
    <property type="project" value="UniProtKB-KW"/>
</dbReference>
<dbReference type="Pfam" id="PF01850">
    <property type="entry name" value="PIN"/>
    <property type="match status" value="1"/>
</dbReference>
<gene>
    <name evidence="8" type="primary">vapC</name>
    <name evidence="11" type="ORF">I2492_01205</name>
    <name evidence="10" type="ORF">I2493_01205</name>
</gene>
<comment type="cofactor">
    <cofactor evidence="1 8">
        <name>Mg(2+)</name>
        <dbReference type="ChEBI" id="CHEBI:18420"/>
    </cofactor>
</comment>
<dbReference type="InterPro" id="IPR002716">
    <property type="entry name" value="PIN_dom"/>
</dbReference>
<dbReference type="CDD" id="cd18731">
    <property type="entry name" value="PIN_NgFitB-like"/>
    <property type="match status" value="1"/>
</dbReference>
<organism evidence="11 12">
    <name type="scientific">Limnobaculum xujianqingii</name>
    <dbReference type="NCBI Taxonomy" id="2738837"/>
    <lineage>
        <taxon>Bacteria</taxon>
        <taxon>Pseudomonadati</taxon>
        <taxon>Pseudomonadota</taxon>
        <taxon>Gammaproteobacteria</taxon>
        <taxon>Enterobacterales</taxon>
        <taxon>Budviciaceae</taxon>
        <taxon>Limnobaculum</taxon>
    </lineage>
</organism>
<keyword evidence="13" id="KW-1185">Reference proteome</keyword>